<sequence length="158" mass="17308">MEIRGNCPLINDRHANLKSRRVNVTTPAWVLAALEGAVRYPEAIPRALGLDLYKLVEGRPDAARRIVEQLDGLPDRDKDAELGVLRNALSVEKKTGSKGGKSVSKTSLRMGRPEGEARVTALDGKKVELRLERDFSAIPKARLQQGIEAFLAALDAKD</sequence>
<organism evidence="2 3">
    <name type="scientific">Sulfitobacter profundi</name>
    <dbReference type="NCBI Taxonomy" id="2679961"/>
    <lineage>
        <taxon>Bacteria</taxon>
        <taxon>Pseudomonadati</taxon>
        <taxon>Pseudomonadota</taxon>
        <taxon>Alphaproteobacteria</taxon>
        <taxon>Rhodobacterales</taxon>
        <taxon>Roseobacteraceae</taxon>
        <taxon>Sulfitobacter</taxon>
    </lineage>
</organism>
<comment type="caution">
    <text evidence="2">The sequence shown here is derived from an EMBL/GenBank/DDBJ whole genome shotgun (WGS) entry which is preliminary data.</text>
</comment>
<dbReference type="Proteomes" id="UP001596403">
    <property type="component" value="Unassembled WGS sequence"/>
</dbReference>
<keyword evidence="3" id="KW-1185">Reference proteome</keyword>
<evidence type="ECO:0000256" key="1">
    <source>
        <dbReference type="SAM" id="MobiDB-lite"/>
    </source>
</evidence>
<gene>
    <name evidence="2" type="ORF">ACFQAU_21685</name>
</gene>
<reference evidence="3" key="1">
    <citation type="journal article" date="2019" name="Int. J. Syst. Evol. Microbiol.">
        <title>The Global Catalogue of Microorganisms (GCM) 10K type strain sequencing project: providing services to taxonomists for standard genome sequencing and annotation.</title>
        <authorList>
            <consortium name="The Broad Institute Genomics Platform"/>
            <consortium name="The Broad Institute Genome Sequencing Center for Infectious Disease"/>
            <person name="Wu L."/>
            <person name="Ma J."/>
        </authorList>
    </citation>
    <scope>NUCLEOTIDE SEQUENCE [LARGE SCALE GENOMIC DNA]</scope>
    <source>
        <strain evidence="3">NBRC 111368</strain>
    </source>
</reference>
<name>A0ABW1Z3J5_9RHOB</name>
<evidence type="ECO:0000313" key="3">
    <source>
        <dbReference type="Proteomes" id="UP001596403"/>
    </source>
</evidence>
<evidence type="ECO:0000313" key="2">
    <source>
        <dbReference type="EMBL" id="MFC6643938.1"/>
    </source>
</evidence>
<protein>
    <submittedName>
        <fullName evidence="2">Uncharacterized protein</fullName>
    </submittedName>
</protein>
<accession>A0ABW1Z3J5</accession>
<dbReference type="RefSeq" id="WP_386285367.1">
    <property type="nucleotide sequence ID" value="NZ_JBHSWA010000005.1"/>
</dbReference>
<feature type="region of interest" description="Disordered" evidence="1">
    <location>
        <begin position="93"/>
        <end position="117"/>
    </location>
</feature>
<dbReference type="EMBL" id="JBHSWA010000005">
    <property type="protein sequence ID" value="MFC6643938.1"/>
    <property type="molecule type" value="Genomic_DNA"/>
</dbReference>
<proteinExistence type="predicted"/>